<dbReference type="InterPro" id="IPR010318">
    <property type="entry name" value="S-Me-THD_N"/>
</dbReference>
<accession>A0A2S6H591</accession>
<organism evidence="4 5">
    <name type="scientific">Methylobacter tundripaludum</name>
    <dbReference type="NCBI Taxonomy" id="173365"/>
    <lineage>
        <taxon>Bacteria</taxon>
        <taxon>Pseudomonadati</taxon>
        <taxon>Pseudomonadota</taxon>
        <taxon>Gammaproteobacteria</taxon>
        <taxon>Methylococcales</taxon>
        <taxon>Methylococcaceae</taxon>
        <taxon>Methylobacter</taxon>
    </lineage>
</organism>
<proteinExistence type="predicted"/>
<dbReference type="InterPro" id="IPR048350">
    <property type="entry name" value="S-Me-THD-like_C"/>
</dbReference>
<dbReference type="AlphaFoldDB" id="A0A2S6H591"/>
<feature type="domain" description="S-Me-THD N-terminal" evidence="2">
    <location>
        <begin position="44"/>
        <end position="199"/>
    </location>
</feature>
<dbReference type="Gene3D" id="2.40.390.10">
    <property type="entry name" value="CV3147-like"/>
    <property type="match status" value="1"/>
</dbReference>
<dbReference type="RefSeq" id="WP_104422714.1">
    <property type="nucleotide sequence ID" value="NZ_PTIY01000003.1"/>
</dbReference>
<evidence type="ECO:0000259" key="2">
    <source>
        <dbReference type="Pfam" id="PF06032"/>
    </source>
</evidence>
<evidence type="ECO:0000313" key="4">
    <source>
        <dbReference type="EMBL" id="PPK72613.1"/>
    </source>
</evidence>
<dbReference type="EMBL" id="PTIY01000003">
    <property type="protein sequence ID" value="PPK72613.1"/>
    <property type="molecule type" value="Genomic_DNA"/>
</dbReference>
<feature type="transmembrane region" description="Helical" evidence="1">
    <location>
        <begin position="48"/>
        <end position="71"/>
    </location>
</feature>
<dbReference type="Pfam" id="PF20906">
    <property type="entry name" value="S-Me-THD_C"/>
    <property type="match status" value="1"/>
</dbReference>
<dbReference type="Proteomes" id="UP000238071">
    <property type="component" value="Unassembled WGS sequence"/>
</dbReference>
<name>A0A2S6H591_9GAMM</name>
<dbReference type="InterPro" id="IPR027479">
    <property type="entry name" value="S-Me-THD_N_sf"/>
</dbReference>
<dbReference type="SUPFAM" id="SSF160991">
    <property type="entry name" value="CV3147-like"/>
    <property type="match status" value="1"/>
</dbReference>
<protein>
    <submittedName>
        <fullName evidence="4">DUF917 family protein</fullName>
    </submittedName>
</protein>
<comment type="caution">
    <text evidence="4">The sequence shown here is derived from an EMBL/GenBank/DDBJ whole genome shotgun (WGS) entry which is preliminary data.</text>
</comment>
<evidence type="ECO:0000256" key="1">
    <source>
        <dbReference type="SAM" id="Phobius"/>
    </source>
</evidence>
<gene>
    <name evidence="4" type="ORF">B0F88_10346</name>
</gene>
<evidence type="ECO:0000313" key="5">
    <source>
        <dbReference type="Proteomes" id="UP000238071"/>
    </source>
</evidence>
<keyword evidence="1" id="KW-0472">Membrane</keyword>
<feature type="domain" description="S-Me-THD-like C-terminal" evidence="3">
    <location>
        <begin position="213"/>
        <end position="367"/>
    </location>
</feature>
<dbReference type="Pfam" id="PF06032">
    <property type="entry name" value="S-Me-THD_N"/>
    <property type="match status" value="1"/>
</dbReference>
<dbReference type="InterPro" id="IPR024071">
    <property type="entry name" value="S-Me-THD_C_sf"/>
</dbReference>
<keyword evidence="1" id="KW-1133">Transmembrane helix</keyword>
<dbReference type="Gene3D" id="3.40.1610.10">
    <property type="entry name" value="CV3147-like domain"/>
    <property type="match status" value="1"/>
</dbReference>
<evidence type="ECO:0000259" key="3">
    <source>
        <dbReference type="Pfam" id="PF20906"/>
    </source>
</evidence>
<sequence>MLNDFNNISIKKSSLNEDTPVKETAQNEHSIKYFGPGNYRLTKKDINYIAYGACFLGSGGGGSIGLALLFIDKMINDADVMFYVNPDNLEATKNISFIATLGSPDKMFEGFGQTASLNAFSEMNHYLSQSGQEPLGYLIPVELGAINTLIPFIISARKGIEVINGDPCGRAAPEMSMNLFNINKLSLNPVILTSDTDESGHYKKTIIQAKNADDAENQARQFAKSHNYLAGMACYPMQGADLNCSILSGKNRAKFIQWSVGLAWNLGHNMVESRNYTEFLDFLGDFSLSSYKLFEGIITNKEERKISGFDAGKITVSNEKESLFIYYKNESLLAWNVTRKCYVAMGPDSINFLAKNDAQPLSNADINSDSAKNPKNIPLGTEIGIIGLCAFEKLQNTVLVDLFLTNIQETLAAFPEDHVPIPERYIQLSDLMQHYKK</sequence>
<keyword evidence="5" id="KW-1185">Reference proteome</keyword>
<keyword evidence="1" id="KW-0812">Transmembrane</keyword>
<dbReference type="OrthoDB" id="7441206at2"/>
<reference evidence="4 5" key="1">
    <citation type="submission" date="2018-02" db="EMBL/GenBank/DDBJ databases">
        <title>Subsurface microbial communities from deep shales in Ohio and West Virginia, USA.</title>
        <authorList>
            <person name="Wrighton K."/>
        </authorList>
    </citation>
    <scope>NUCLEOTIDE SEQUENCE [LARGE SCALE GENOMIC DNA]</scope>
    <source>
        <strain evidence="4 5">OWC-G53F</strain>
    </source>
</reference>